<dbReference type="PANTHER" id="PTHR34986">
    <property type="entry name" value="EVOLVED BETA-GALACTOSIDASE SUBUNIT BETA"/>
    <property type="match status" value="1"/>
</dbReference>
<dbReference type="PANTHER" id="PTHR34986:SF1">
    <property type="entry name" value="PROTEIN YIAL"/>
    <property type="match status" value="1"/>
</dbReference>
<proteinExistence type="predicted"/>
<sequence length="159" mass="17876">MIHDSLGRSAERYYSLHPLFRQAFEYLYSHLDQFADPASDGRHTVQGDDLFVMVGDHRLKRPEEALLEAHDRYIDLQVMISGTESFGWAQRAACTDPRSAFDAGKDIVFYNDLPTSVATVLTGEFVVFFPEDAHAPLIRPEGVQGGTRKAIFKIKADAK</sequence>
<evidence type="ECO:0000313" key="1">
    <source>
        <dbReference type="EMBL" id="SUE33274.1"/>
    </source>
</evidence>
<accession>A0A379MNH9</accession>
<dbReference type="GO" id="GO:0005829">
    <property type="term" value="C:cytosol"/>
    <property type="evidence" value="ECO:0007669"/>
    <property type="project" value="TreeGrafter"/>
</dbReference>
<organism evidence="1 2">
    <name type="scientific">Rikenella microfusus</name>
    <dbReference type="NCBI Taxonomy" id="28139"/>
    <lineage>
        <taxon>Bacteria</taxon>
        <taxon>Pseudomonadati</taxon>
        <taxon>Bacteroidota</taxon>
        <taxon>Bacteroidia</taxon>
        <taxon>Bacteroidales</taxon>
        <taxon>Rikenellaceae</taxon>
        <taxon>Rikenella</taxon>
    </lineage>
</organism>
<dbReference type="Proteomes" id="UP000255233">
    <property type="component" value="Unassembled WGS sequence"/>
</dbReference>
<dbReference type="NCBIfam" id="TIGR00022">
    <property type="entry name" value="YhcH/YjgK/YiaL family protein"/>
    <property type="match status" value="1"/>
</dbReference>
<evidence type="ECO:0000313" key="2">
    <source>
        <dbReference type="Proteomes" id="UP000255233"/>
    </source>
</evidence>
<protein>
    <submittedName>
        <fullName evidence="1">Toxin-antitoxin biofilm protein TabA</fullName>
    </submittedName>
</protein>
<name>A0A379MNH9_9BACT</name>
<dbReference type="SUPFAM" id="SSF51197">
    <property type="entry name" value="Clavaminate synthase-like"/>
    <property type="match status" value="1"/>
</dbReference>
<reference evidence="1 2" key="1">
    <citation type="submission" date="2018-06" db="EMBL/GenBank/DDBJ databases">
        <authorList>
            <consortium name="Pathogen Informatics"/>
            <person name="Doyle S."/>
        </authorList>
    </citation>
    <scope>NUCLEOTIDE SEQUENCE [LARGE SCALE GENOMIC DNA]</scope>
    <source>
        <strain evidence="1 2">NCTC11190</strain>
    </source>
</reference>
<dbReference type="Gene3D" id="2.60.120.370">
    <property type="entry name" value="YhcH/YjgK/YiaL"/>
    <property type="match status" value="1"/>
</dbReference>
<dbReference type="Pfam" id="PF04074">
    <property type="entry name" value="DUF386"/>
    <property type="match status" value="1"/>
</dbReference>
<dbReference type="STRING" id="880526.GCA_000427365_00967"/>
<dbReference type="OrthoDB" id="9792756at2"/>
<dbReference type="RefSeq" id="WP_027290718.1">
    <property type="nucleotide sequence ID" value="NZ_UGVL01000001.1"/>
</dbReference>
<keyword evidence="2" id="KW-1185">Reference proteome</keyword>
<gene>
    <name evidence="1" type="primary">tabA</name>
    <name evidence="1" type="ORF">NCTC11190_00478</name>
</gene>
<dbReference type="EMBL" id="UGVL01000001">
    <property type="protein sequence ID" value="SUE33274.1"/>
    <property type="molecule type" value="Genomic_DNA"/>
</dbReference>
<dbReference type="AlphaFoldDB" id="A0A379MNH9"/>
<dbReference type="InterPro" id="IPR037012">
    <property type="entry name" value="NanQ/TabA/YiaL_sf"/>
</dbReference>
<dbReference type="InterPro" id="IPR004375">
    <property type="entry name" value="NanQ/TabA/YiaL"/>
</dbReference>